<gene>
    <name evidence="1" type="ORF">PI23P_09955</name>
</gene>
<organism evidence="1 2">
    <name type="scientific">Polaribacter irgensii 23-P</name>
    <dbReference type="NCBI Taxonomy" id="313594"/>
    <lineage>
        <taxon>Bacteria</taxon>
        <taxon>Pseudomonadati</taxon>
        <taxon>Bacteroidota</taxon>
        <taxon>Flavobacteriia</taxon>
        <taxon>Flavobacteriales</taxon>
        <taxon>Flavobacteriaceae</taxon>
    </lineage>
</organism>
<comment type="caution">
    <text evidence="1">The sequence shown here is derived from an EMBL/GenBank/DDBJ whole genome shotgun (WGS) entry which is preliminary data.</text>
</comment>
<dbReference type="HOGENOM" id="CLU_1169021_0_0_10"/>
<dbReference type="OrthoDB" id="1123391at2"/>
<sequence length="234" mass="27957">MKEHLSILIDDKNIDLWNELSEIYEIELIASPEELYRSKVSDNIALIYINEKELSSISFTRELLQLYLKSKNVTIAEDFDNALKNSERIDTLFSNGLKEHIINCLENELVLPIFLKMGYKNQSFTDDFNSPKMNKKMLDMLLERYENKGVYDREALEFFIGTFLAMKSCNNVSFNYHKYFIAFQKLDKRLYFLLSEFWLDWKTYDFQDDADHYDKILQYFIADVKNWISKKKIS</sequence>
<dbReference type="EMBL" id="AAOG01000002">
    <property type="protein sequence ID" value="EAR12943.1"/>
    <property type="molecule type" value="Genomic_DNA"/>
</dbReference>
<dbReference type="Proteomes" id="UP000003053">
    <property type="component" value="Unassembled WGS sequence"/>
</dbReference>
<keyword evidence="2" id="KW-1185">Reference proteome</keyword>
<reference evidence="1 2" key="1">
    <citation type="submission" date="2006-02" db="EMBL/GenBank/DDBJ databases">
        <authorList>
            <person name="Murray A."/>
            <person name="Staley J."/>
            <person name="Ferriera S."/>
            <person name="Johnson J."/>
            <person name="Kravitz S."/>
            <person name="Halpern A."/>
            <person name="Remington K."/>
            <person name="Beeson K."/>
            <person name="Tran B."/>
            <person name="Rogers Y.-H."/>
            <person name="Friedman R."/>
            <person name="Venter J.C."/>
        </authorList>
    </citation>
    <scope>NUCLEOTIDE SEQUENCE [LARGE SCALE GENOMIC DNA]</scope>
    <source>
        <strain evidence="1 2">23-P</strain>
    </source>
</reference>
<proteinExistence type="predicted"/>
<name>A4C0K0_9FLAO</name>
<dbReference type="RefSeq" id="WP_004570611.1">
    <property type="nucleotide sequence ID" value="NZ_CH724148.1"/>
</dbReference>
<dbReference type="eggNOG" id="ENOG50335PT">
    <property type="taxonomic scope" value="Bacteria"/>
</dbReference>
<accession>A4C0K0</accession>
<evidence type="ECO:0000313" key="2">
    <source>
        <dbReference type="Proteomes" id="UP000003053"/>
    </source>
</evidence>
<protein>
    <submittedName>
        <fullName evidence="1">Uncharacterized protein</fullName>
    </submittedName>
</protein>
<evidence type="ECO:0000313" key="1">
    <source>
        <dbReference type="EMBL" id="EAR12943.1"/>
    </source>
</evidence>
<dbReference type="AlphaFoldDB" id="A4C0K0"/>